<dbReference type="PANTHER" id="PTHR34700">
    <property type="entry name" value="POTASSIUM BINDING PROTEIN KBP"/>
    <property type="match status" value="1"/>
</dbReference>
<dbReference type="AlphaFoldDB" id="A0A7U6GGS9"/>
<evidence type="ECO:0000259" key="2">
    <source>
        <dbReference type="PROSITE" id="PS51782"/>
    </source>
</evidence>
<accession>A0A7U6GGS9</accession>
<dbReference type="Proteomes" id="UP000031631">
    <property type="component" value="Chromosome"/>
</dbReference>
<evidence type="ECO:0000256" key="1">
    <source>
        <dbReference type="SAM" id="SignalP"/>
    </source>
</evidence>
<feature type="chain" id="PRO_5031555004" description="LysM domain-containing protein" evidence="1">
    <location>
        <begin position="24"/>
        <end position="374"/>
    </location>
</feature>
<dbReference type="CDD" id="cd00118">
    <property type="entry name" value="LysM"/>
    <property type="match status" value="1"/>
</dbReference>
<gene>
    <name evidence="3" type="ORF">TBH_C0406</name>
</gene>
<dbReference type="InterPro" id="IPR036779">
    <property type="entry name" value="LysM_dom_sf"/>
</dbReference>
<feature type="signal peptide" evidence="1">
    <location>
        <begin position="1"/>
        <end position="23"/>
    </location>
</feature>
<evidence type="ECO:0000313" key="3">
    <source>
        <dbReference type="EMBL" id="BAO43351.1"/>
    </source>
</evidence>
<protein>
    <recommendedName>
        <fullName evidence="2">LysM domain-containing protein</fullName>
    </recommendedName>
</protein>
<keyword evidence="1" id="KW-0732">Signal</keyword>
<dbReference type="Gene3D" id="3.10.350.10">
    <property type="entry name" value="LysM domain"/>
    <property type="match status" value="1"/>
</dbReference>
<dbReference type="InterPro" id="IPR052196">
    <property type="entry name" value="Bact_Kbp"/>
</dbReference>
<dbReference type="SUPFAM" id="SSF54106">
    <property type="entry name" value="LysM domain"/>
    <property type="match status" value="1"/>
</dbReference>
<dbReference type="KEGG" id="tbn:TBH_C0406"/>
<name>A0A7U6GGS9_9GAMM</name>
<evidence type="ECO:0000313" key="4">
    <source>
        <dbReference type="Proteomes" id="UP000031631"/>
    </source>
</evidence>
<dbReference type="InterPro" id="IPR018392">
    <property type="entry name" value="LysM"/>
</dbReference>
<proteinExistence type="predicted"/>
<dbReference type="Pfam" id="PF01476">
    <property type="entry name" value="LysM"/>
    <property type="match status" value="1"/>
</dbReference>
<reference evidence="3 4" key="1">
    <citation type="journal article" date="2014" name="PLoS ONE">
        <title>Physiological and genomic features of a novel sulfur-oxidizing gammaproteobacterium belonging to a previously uncultivated symbiotic lineage isolated from a hydrothermal vent.</title>
        <authorList>
            <person name="Nunoura T."/>
            <person name="Takaki Y."/>
            <person name="Kazama H."/>
            <person name="Kakuta J."/>
            <person name="Shimamura S."/>
            <person name="Makita H."/>
            <person name="Hirai M."/>
            <person name="Miyazaki M."/>
            <person name="Takai K."/>
        </authorList>
    </citation>
    <scope>NUCLEOTIDE SEQUENCE [LARGE SCALE GENOMIC DNA]</scope>
    <source>
        <strain evidence="3 4">Hiromi1</strain>
    </source>
</reference>
<dbReference type="PANTHER" id="PTHR34700:SF4">
    <property type="entry name" value="PHAGE-LIKE ELEMENT PBSX PROTEIN XKDP"/>
    <property type="match status" value="1"/>
</dbReference>
<dbReference type="RefSeq" id="WP_041064945.1">
    <property type="nucleotide sequence ID" value="NZ_AP012273.1"/>
</dbReference>
<dbReference type="PROSITE" id="PS51782">
    <property type="entry name" value="LYSM"/>
    <property type="match status" value="1"/>
</dbReference>
<dbReference type="OrthoDB" id="9765158at2"/>
<keyword evidence="4" id="KW-1185">Reference proteome</keyword>
<organism evidence="3 4">
    <name type="scientific">Thiolapillus brandeum</name>
    <dbReference type="NCBI Taxonomy" id="1076588"/>
    <lineage>
        <taxon>Bacteria</taxon>
        <taxon>Pseudomonadati</taxon>
        <taxon>Pseudomonadota</taxon>
        <taxon>Gammaproteobacteria</taxon>
        <taxon>Chromatiales</taxon>
        <taxon>Sedimenticolaceae</taxon>
        <taxon>Thiolapillus</taxon>
    </lineage>
</organism>
<feature type="domain" description="LysM" evidence="2">
    <location>
        <begin position="34"/>
        <end position="82"/>
    </location>
</feature>
<dbReference type="EMBL" id="AP012273">
    <property type="protein sequence ID" value="BAO43351.1"/>
    <property type="molecule type" value="Genomic_DNA"/>
</dbReference>
<sequence>MKRISRFLLAAILISGIWGISLAADDLVKSEHPQRYVVKKGDTLWDIAGMFLHKPWLWPEIWHVNPQIKNPHWIYPGDELELVYVDGKPQLRVASHGPVKLSPGIRRSKLAAAIPAIPIDAIAPFLTRPLVVEKHGLEHKPYLVAFADEHIAAGAGQKIYVRDIPTWEHKKFDILRAGPAYKDGDTGEILGYEALLTGIGTLKRTGDPATVHIDATKMEVLVGDRLIPAEEGAMATDFQPHSPSQEINGNIISMVEGLSQIGQYSIVVLDRGRHDGIDPGTVLQVNNRGETVPDNVARKARNLIPDVAEYIDDRLLTHTVEGDGWEKKSRWETVTLPDEAAGLLMVFRSFDRVSYGLVLHAKRAMHVRDRVVNP</sequence>